<dbReference type="EMBL" id="CP051774">
    <property type="protein sequence ID" value="QJE97479.1"/>
    <property type="molecule type" value="Genomic_DNA"/>
</dbReference>
<protein>
    <submittedName>
        <fullName evidence="1">Uncharacterized protein</fullName>
    </submittedName>
</protein>
<accession>A0A858RM81</accession>
<proteinExistence type="predicted"/>
<reference evidence="1 2" key="1">
    <citation type="submission" date="2020-04" db="EMBL/GenBank/DDBJ databases">
        <title>Luteolibacter sp. G-1-1-1 isolated from soil.</title>
        <authorList>
            <person name="Dahal R.H."/>
        </authorList>
    </citation>
    <scope>NUCLEOTIDE SEQUENCE [LARGE SCALE GENOMIC DNA]</scope>
    <source>
        <strain evidence="1 2">G-1-1-1</strain>
    </source>
</reference>
<dbReference type="AlphaFoldDB" id="A0A858RM81"/>
<evidence type="ECO:0000313" key="1">
    <source>
        <dbReference type="EMBL" id="QJE97479.1"/>
    </source>
</evidence>
<dbReference type="KEGG" id="luo:HHL09_17370"/>
<dbReference type="Proteomes" id="UP000501812">
    <property type="component" value="Chromosome"/>
</dbReference>
<dbReference type="RefSeq" id="WP_169455881.1">
    <property type="nucleotide sequence ID" value="NZ_CP051774.1"/>
</dbReference>
<keyword evidence="2" id="KW-1185">Reference proteome</keyword>
<name>A0A858RM81_9BACT</name>
<organism evidence="1 2">
    <name type="scientific">Luteolibacter luteus</name>
    <dbReference type="NCBI Taxonomy" id="2728835"/>
    <lineage>
        <taxon>Bacteria</taxon>
        <taxon>Pseudomonadati</taxon>
        <taxon>Verrucomicrobiota</taxon>
        <taxon>Verrucomicrobiia</taxon>
        <taxon>Verrucomicrobiales</taxon>
        <taxon>Verrucomicrobiaceae</taxon>
        <taxon>Luteolibacter</taxon>
    </lineage>
</organism>
<evidence type="ECO:0000313" key="2">
    <source>
        <dbReference type="Proteomes" id="UP000501812"/>
    </source>
</evidence>
<gene>
    <name evidence="1" type="ORF">HHL09_17370</name>
</gene>
<sequence length="85" mass="9309">MLVVLNSTLAPGDLRGKIEEKALQLIVHDGLVEVEWRESDSGHMVISHHGYKAIVSGAESEEADLMKAHDTELLAYLEELGQVNA</sequence>